<protein>
    <submittedName>
        <fullName evidence="1">Uncharacterized protein</fullName>
    </submittedName>
</protein>
<sequence>MANGCTETATHFVAAYGVPHSSRHVYTDKRRLRTFIERKYRYWMARAGNASQYVAAQGVPPDVIQWWDNNRRGLPPARLQYNQDAEAIIWKFAGMGHEMASEGCQEIFNDACRAWGITRRHLRVRPLREPGWVKGARQRIQAPQHSVRNGGEAYYSLGGGIF</sequence>
<dbReference type="AlphaFoldDB" id="A0A5N7AT64"/>
<proteinExistence type="predicted"/>
<gene>
    <name evidence="1" type="ORF">BDV26DRAFT_297786</name>
</gene>
<evidence type="ECO:0000313" key="1">
    <source>
        <dbReference type="EMBL" id="KAE8372506.1"/>
    </source>
</evidence>
<dbReference type="Proteomes" id="UP000326198">
    <property type="component" value="Unassembled WGS sequence"/>
</dbReference>
<keyword evidence="2" id="KW-1185">Reference proteome</keyword>
<name>A0A5N7AT64_9EURO</name>
<evidence type="ECO:0000313" key="2">
    <source>
        <dbReference type="Proteomes" id="UP000326198"/>
    </source>
</evidence>
<reference evidence="1 2" key="1">
    <citation type="submission" date="2019-04" db="EMBL/GenBank/DDBJ databases">
        <title>Friends and foes A comparative genomics studyof 23 Aspergillus species from section Flavi.</title>
        <authorList>
            <consortium name="DOE Joint Genome Institute"/>
            <person name="Kjaerbolling I."/>
            <person name="Vesth T."/>
            <person name="Frisvad J.C."/>
            <person name="Nybo J.L."/>
            <person name="Theobald S."/>
            <person name="Kildgaard S."/>
            <person name="Isbrandt T."/>
            <person name="Kuo A."/>
            <person name="Sato A."/>
            <person name="Lyhne E.K."/>
            <person name="Kogle M.E."/>
            <person name="Wiebenga A."/>
            <person name="Kun R.S."/>
            <person name="Lubbers R.J."/>
            <person name="Makela M.R."/>
            <person name="Barry K."/>
            <person name="Chovatia M."/>
            <person name="Clum A."/>
            <person name="Daum C."/>
            <person name="Haridas S."/>
            <person name="He G."/>
            <person name="LaButti K."/>
            <person name="Lipzen A."/>
            <person name="Mondo S."/>
            <person name="Riley R."/>
            <person name="Salamov A."/>
            <person name="Simmons B.A."/>
            <person name="Magnuson J.K."/>
            <person name="Henrissat B."/>
            <person name="Mortensen U.H."/>
            <person name="Larsen T.O."/>
            <person name="Devries R.P."/>
            <person name="Grigoriev I.V."/>
            <person name="Machida M."/>
            <person name="Baker S.E."/>
            <person name="Andersen M.R."/>
        </authorList>
    </citation>
    <scope>NUCLEOTIDE SEQUENCE [LARGE SCALE GENOMIC DNA]</scope>
    <source>
        <strain evidence="1 2">IBT 29228</strain>
    </source>
</reference>
<accession>A0A5N7AT64</accession>
<dbReference type="EMBL" id="ML736355">
    <property type="protein sequence ID" value="KAE8372506.1"/>
    <property type="molecule type" value="Genomic_DNA"/>
</dbReference>
<organism evidence="1 2">
    <name type="scientific">Aspergillus bertholletiae</name>
    <dbReference type="NCBI Taxonomy" id="1226010"/>
    <lineage>
        <taxon>Eukaryota</taxon>
        <taxon>Fungi</taxon>
        <taxon>Dikarya</taxon>
        <taxon>Ascomycota</taxon>
        <taxon>Pezizomycotina</taxon>
        <taxon>Eurotiomycetes</taxon>
        <taxon>Eurotiomycetidae</taxon>
        <taxon>Eurotiales</taxon>
        <taxon>Aspergillaceae</taxon>
        <taxon>Aspergillus</taxon>
        <taxon>Aspergillus subgen. Circumdati</taxon>
    </lineage>
</organism>